<gene>
    <name evidence="2" type="ORF">HOLleu_19295</name>
</gene>
<feature type="compositionally biased region" description="Low complexity" evidence="1">
    <location>
        <begin position="241"/>
        <end position="255"/>
    </location>
</feature>
<keyword evidence="3" id="KW-1185">Reference proteome</keyword>
<feature type="region of interest" description="Disordered" evidence="1">
    <location>
        <begin position="1"/>
        <end position="107"/>
    </location>
</feature>
<feature type="compositionally biased region" description="Low complexity" evidence="1">
    <location>
        <begin position="505"/>
        <end position="519"/>
    </location>
</feature>
<feature type="compositionally biased region" description="Polar residues" evidence="1">
    <location>
        <begin position="212"/>
        <end position="223"/>
    </location>
</feature>
<feature type="compositionally biased region" description="Basic and acidic residues" evidence="1">
    <location>
        <begin position="307"/>
        <end position="322"/>
    </location>
</feature>
<evidence type="ECO:0000313" key="2">
    <source>
        <dbReference type="EMBL" id="KAJ8035574.1"/>
    </source>
</evidence>
<organism evidence="2 3">
    <name type="scientific">Holothuria leucospilota</name>
    <name type="common">Black long sea cucumber</name>
    <name type="synonym">Mertensiothuria leucospilota</name>
    <dbReference type="NCBI Taxonomy" id="206669"/>
    <lineage>
        <taxon>Eukaryota</taxon>
        <taxon>Metazoa</taxon>
        <taxon>Echinodermata</taxon>
        <taxon>Eleutherozoa</taxon>
        <taxon>Echinozoa</taxon>
        <taxon>Holothuroidea</taxon>
        <taxon>Aspidochirotacea</taxon>
        <taxon>Aspidochirotida</taxon>
        <taxon>Holothuriidae</taxon>
        <taxon>Holothuria</taxon>
    </lineage>
</organism>
<dbReference type="AlphaFoldDB" id="A0A9Q1BZS8"/>
<feature type="compositionally biased region" description="Basic and acidic residues" evidence="1">
    <location>
        <begin position="356"/>
        <end position="370"/>
    </location>
</feature>
<proteinExistence type="predicted"/>
<accession>A0A9Q1BZS8</accession>
<sequence length="546" mass="59213">MMGRLQVLGSSAADESSDHASQQSSNTRRESSSGHVRVEEVRTVSTGRNDLQRRRPTVQRSSSITTGQSNPAPRITRHHSVATADTSPPDQNRPRREGNNQGRPRMPHILIRGGYLQSQLDGPTIPVYTLQGSNEAYISLTDLPSLQMPSLDSVPAFIPELPEPVPDEEPPPYSPEPQRFSPRQGEGDSTLVNGEGDRGNIEDSNADDHVQVISQETGPTQDVGSDGEAAPTSGRSDRLPSTGRSSSQCHSSGSRPETNQPDNTGGTVEETSATSSVPKSVRRKTSGSQPHVGRVTTGGGRSTPMSDEPKSEESRALPDGKKISPKYGSVKEDPSRARKDRERLKEVGNIVSTARDVQHSSRIKTGDNDPKQNASKNKRGGDKTGGVKSGDKGGTRRKIPKVPDSNPTKIADKKQRIKDQVLMTEKSRTGRQKVQSESDDNSNKAHTKTGSLHCANLPETQIVTEKRENPSSTKNASGAKPKERRKQKGRSVQEVKNLEKNSNGSSHESLSEIVSLLESVKGGQEKKPKRKRSSALEEFNIPDSRV</sequence>
<dbReference type="EMBL" id="JAIZAY010000009">
    <property type="protein sequence ID" value="KAJ8035574.1"/>
    <property type="molecule type" value="Genomic_DNA"/>
</dbReference>
<feature type="compositionally biased region" description="Low complexity" evidence="1">
    <location>
        <begin position="10"/>
        <end position="25"/>
    </location>
</feature>
<name>A0A9Q1BZS8_HOLLE</name>
<feature type="region of interest" description="Disordered" evidence="1">
    <location>
        <begin position="155"/>
        <end position="546"/>
    </location>
</feature>
<feature type="compositionally biased region" description="Basic and acidic residues" evidence="1">
    <location>
        <begin position="329"/>
        <end position="346"/>
    </location>
</feature>
<feature type="compositionally biased region" description="Polar residues" evidence="1">
    <location>
        <begin position="256"/>
        <end position="278"/>
    </location>
</feature>
<feature type="compositionally biased region" description="Basic and acidic residues" evidence="1">
    <location>
        <begin position="410"/>
        <end position="419"/>
    </location>
</feature>
<feature type="compositionally biased region" description="Basic and acidic residues" evidence="1">
    <location>
        <begin position="27"/>
        <end position="42"/>
    </location>
</feature>
<evidence type="ECO:0000256" key="1">
    <source>
        <dbReference type="SAM" id="MobiDB-lite"/>
    </source>
</evidence>
<protein>
    <submittedName>
        <fullName evidence="2">Uncharacterized protein</fullName>
    </submittedName>
</protein>
<dbReference type="OrthoDB" id="10072072at2759"/>
<feature type="compositionally biased region" description="Basic and acidic residues" evidence="1">
    <location>
        <begin position="195"/>
        <end position="210"/>
    </location>
</feature>
<dbReference type="Proteomes" id="UP001152320">
    <property type="component" value="Chromosome 9"/>
</dbReference>
<reference evidence="2" key="1">
    <citation type="submission" date="2021-10" db="EMBL/GenBank/DDBJ databases">
        <title>Tropical sea cucumber genome reveals ecological adaptation and Cuvierian tubules defense mechanism.</title>
        <authorList>
            <person name="Chen T."/>
        </authorList>
    </citation>
    <scope>NUCLEOTIDE SEQUENCE</scope>
    <source>
        <strain evidence="2">Nanhai2018</strain>
        <tissue evidence="2">Muscle</tissue>
    </source>
</reference>
<feature type="compositionally biased region" description="Polar residues" evidence="1">
    <location>
        <begin position="58"/>
        <end position="71"/>
    </location>
</feature>
<comment type="caution">
    <text evidence="2">The sequence shown here is derived from an EMBL/GenBank/DDBJ whole genome shotgun (WGS) entry which is preliminary data.</text>
</comment>
<evidence type="ECO:0000313" key="3">
    <source>
        <dbReference type="Proteomes" id="UP001152320"/>
    </source>
</evidence>